<sequence>MFLSENAFGILVLAKRRVSTLMPIIGENKSDAYLDWEMKIEKLFACHNIHENLKVMWVILEFSAYALVWLYQIIGYKIGILVFTLGKYKDEVLCDKVPIEATHILLVSPWQYDRKLTHDMVTNKFMFVHRGQKVTLKPLSPKEVDKD</sequence>
<protein>
    <submittedName>
        <fullName evidence="2">Uncharacterized protein</fullName>
    </submittedName>
</protein>
<gene>
    <name evidence="2" type="ORF">CR513_03097</name>
</gene>
<dbReference type="PANTHER" id="PTHR35046">
    <property type="entry name" value="ZINC KNUCKLE (CCHC-TYPE) FAMILY PROTEIN"/>
    <property type="match status" value="1"/>
</dbReference>
<proteinExistence type="predicted"/>
<keyword evidence="3" id="KW-1185">Reference proteome</keyword>
<evidence type="ECO:0000313" key="2">
    <source>
        <dbReference type="EMBL" id="RDY12147.1"/>
    </source>
</evidence>
<evidence type="ECO:0000256" key="1">
    <source>
        <dbReference type="SAM" id="Phobius"/>
    </source>
</evidence>
<keyword evidence="1" id="KW-0812">Transmembrane</keyword>
<dbReference type="Proteomes" id="UP000257109">
    <property type="component" value="Unassembled WGS sequence"/>
</dbReference>
<name>A0A371IAR9_MUCPR</name>
<feature type="non-terminal residue" evidence="2">
    <location>
        <position position="1"/>
    </location>
</feature>
<keyword evidence="1" id="KW-1133">Transmembrane helix</keyword>
<reference evidence="2" key="1">
    <citation type="submission" date="2018-05" db="EMBL/GenBank/DDBJ databases">
        <title>Draft genome of Mucuna pruriens seed.</title>
        <authorList>
            <person name="Nnadi N.E."/>
            <person name="Vos R."/>
            <person name="Hasami M.H."/>
            <person name="Devisetty U.K."/>
            <person name="Aguiy J.C."/>
        </authorList>
    </citation>
    <scope>NUCLEOTIDE SEQUENCE [LARGE SCALE GENOMIC DNA]</scope>
    <source>
        <strain evidence="2">JCA_2017</strain>
    </source>
</reference>
<accession>A0A371IAR9</accession>
<dbReference type="PANTHER" id="PTHR35046:SF9">
    <property type="entry name" value="RNA-DIRECTED DNA POLYMERASE"/>
    <property type="match status" value="1"/>
</dbReference>
<comment type="caution">
    <text evidence="2">The sequence shown here is derived from an EMBL/GenBank/DDBJ whole genome shotgun (WGS) entry which is preliminary data.</text>
</comment>
<evidence type="ECO:0000313" key="3">
    <source>
        <dbReference type="Proteomes" id="UP000257109"/>
    </source>
</evidence>
<dbReference type="AlphaFoldDB" id="A0A371IAR9"/>
<keyword evidence="1" id="KW-0472">Membrane</keyword>
<dbReference type="OrthoDB" id="1747743at2759"/>
<dbReference type="EMBL" id="QJKJ01000524">
    <property type="protein sequence ID" value="RDY12147.1"/>
    <property type="molecule type" value="Genomic_DNA"/>
</dbReference>
<feature type="transmembrane region" description="Helical" evidence="1">
    <location>
        <begin position="62"/>
        <end position="86"/>
    </location>
</feature>
<organism evidence="2 3">
    <name type="scientific">Mucuna pruriens</name>
    <name type="common">Velvet bean</name>
    <name type="synonym">Dolichos pruriens</name>
    <dbReference type="NCBI Taxonomy" id="157652"/>
    <lineage>
        <taxon>Eukaryota</taxon>
        <taxon>Viridiplantae</taxon>
        <taxon>Streptophyta</taxon>
        <taxon>Embryophyta</taxon>
        <taxon>Tracheophyta</taxon>
        <taxon>Spermatophyta</taxon>
        <taxon>Magnoliopsida</taxon>
        <taxon>eudicotyledons</taxon>
        <taxon>Gunneridae</taxon>
        <taxon>Pentapetalae</taxon>
        <taxon>rosids</taxon>
        <taxon>fabids</taxon>
        <taxon>Fabales</taxon>
        <taxon>Fabaceae</taxon>
        <taxon>Papilionoideae</taxon>
        <taxon>50 kb inversion clade</taxon>
        <taxon>NPAAA clade</taxon>
        <taxon>indigoferoid/millettioid clade</taxon>
        <taxon>Phaseoleae</taxon>
        <taxon>Mucuna</taxon>
    </lineage>
</organism>